<evidence type="ECO:0000256" key="1">
    <source>
        <dbReference type="ARBA" id="ARBA00005437"/>
    </source>
</evidence>
<dbReference type="InterPro" id="IPR038595">
    <property type="entry name" value="LOR_sf"/>
</dbReference>
<dbReference type="PANTHER" id="PTHR31087">
    <property type="match status" value="1"/>
</dbReference>
<dbReference type="Pfam" id="PF04525">
    <property type="entry name" value="LOR"/>
    <property type="match status" value="1"/>
</dbReference>
<dbReference type="Proteomes" id="UP001222932">
    <property type="component" value="Unassembled WGS sequence"/>
</dbReference>
<protein>
    <recommendedName>
        <fullName evidence="4">Tubby C-terminal-like domain-containing protein</fullName>
    </recommendedName>
</protein>
<organism evidence="2 3">
    <name type="scientific">Cutaneotrichosporon spelunceum</name>
    <dbReference type="NCBI Taxonomy" id="1672016"/>
    <lineage>
        <taxon>Eukaryota</taxon>
        <taxon>Fungi</taxon>
        <taxon>Dikarya</taxon>
        <taxon>Basidiomycota</taxon>
        <taxon>Agaricomycotina</taxon>
        <taxon>Tremellomycetes</taxon>
        <taxon>Trichosporonales</taxon>
        <taxon>Trichosporonaceae</taxon>
        <taxon>Cutaneotrichosporon</taxon>
    </lineage>
</organism>
<dbReference type="InterPro" id="IPR025659">
    <property type="entry name" value="Tubby-like_C"/>
</dbReference>
<comment type="caution">
    <text evidence="2">The sequence shown here is derived from an EMBL/GenBank/DDBJ whole genome shotgun (WGS) entry which is preliminary data.</text>
</comment>
<gene>
    <name evidence="2" type="ORF">CspeluHIS016_0106200</name>
</gene>
<evidence type="ECO:0008006" key="4">
    <source>
        <dbReference type="Google" id="ProtNLM"/>
    </source>
</evidence>
<reference evidence="2" key="1">
    <citation type="journal article" date="2023" name="BMC Genomics">
        <title>Chromosome-level genome assemblies of Cutaneotrichosporon spp. (Trichosporonales, Basidiomycota) reveal imbalanced evolution between nucleotide sequences and chromosome synteny.</title>
        <authorList>
            <person name="Kobayashi Y."/>
            <person name="Kayamori A."/>
            <person name="Aoki K."/>
            <person name="Shiwa Y."/>
            <person name="Matsutani M."/>
            <person name="Fujita N."/>
            <person name="Sugita T."/>
            <person name="Iwasaki W."/>
            <person name="Tanaka N."/>
            <person name="Takashima M."/>
        </authorList>
    </citation>
    <scope>NUCLEOTIDE SEQUENCE</scope>
    <source>
        <strain evidence="2">HIS016</strain>
    </source>
</reference>
<dbReference type="InterPro" id="IPR007612">
    <property type="entry name" value="LOR"/>
</dbReference>
<dbReference type="AlphaFoldDB" id="A0AAD3TP45"/>
<reference evidence="2" key="2">
    <citation type="submission" date="2023-06" db="EMBL/GenBank/DDBJ databases">
        <authorList>
            <person name="Kobayashi Y."/>
            <person name="Kayamori A."/>
            <person name="Aoki K."/>
            <person name="Shiwa Y."/>
            <person name="Fujita N."/>
            <person name="Sugita T."/>
            <person name="Iwasaki W."/>
            <person name="Tanaka N."/>
            <person name="Takashima M."/>
        </authorList>
    </citation>
    <scope>NUCLEOTIDE SEQUENCE</scope>
    <source>
        <strain evidence="2">HIS016</strain>
    </source>
</reference>
<accession>A0AAD3TP45</accession>
<sequence>MDLFNSAALQLLEPLSPPYEAVRGYVRNEQTTLEISKKIVTLKEETSVVTDGAGRAVVTVTGPAFWLNHFKTVYDGNGTVPLFRMRNKKASMLRLYICEDGRTELFRVQRKWTWWRVKLHAVVPSTVGNAPTLELVGSMSGNSAEIRELHSGALVATLAHSWKMEDVFKNKERYCVKVAAGVDLSVVVALCLAFDQCKEDDRAAGGGG</sequence>
<proteinExistence type="inferred from homology"/>
<comment type="similarity">
    <text evidence="1">Belongs to the LOR family.</text>
</comment>
<evidence type="ECO:0000313" key="3">
    <source>
        <dbReference type="Proteomes" id="UP001222932"/>
    </source>
</evidence>
<dbReference type="EMBL" id="BTCM01000001">
    <property type="protein sequence ID" value="GMK54034.1"/>
    <property type="molecule type" value="Genomic_DNA"/>
</dbReference>
<dbReference type="Gene3D" id="2.40.160.200">
    <property type="entry name" value="LURP1-related"/>
    <property type="match status" value="1"/>
</dbReference>
<dbReference type="PANTHER" id="PTHR31087:SF161">
    <property type="entry name" value="TUBBY C 2 FAMILY PROTEIN"/>
    <property type="match status" value="1"/>
</dbReference>
<name>A0AAD3TP45_9TREE</name>
<dbReference type="SUPFAM" id="SSF54518">
    <property type="entry name" value="Tubby C-terminal domain-like"/>
    <property type="match status" value="1"/>
</dbReference>
<keyword evidence="3" id="KW-1185">Reference proteome</keyword>
<evidence type="ECO:0000313" key="2">
    <source>
        <dbReference type="EMBL" id="GMK54034.1"/>
    </source>
</evidence>